<comment type="caution">
    <text evidence="1">The sequence shown here is derived from an EMBL/GenBank/DDBJ whole genome shotgun (WGS) entry which is preliminary data.</text>
</comment>
<reference evidence="1" key="2">
    <citation type="journal article" date="2024" name="Plant">
        <title>Genomic evolution and insights into agronomic trait innovations of Sesamum species.</title>
        <authorList>
            <person name="Miao H."/>
            <person name="Wang L."/>
            <person name="Qu L."/>
            <person name="Liu H."/>
            <person name="Sun Y."/>
            <person name="Le M."/>
            <person name="Wang Q."/>
            <person name="Wei S."/>
            <person name="Zheng Y."/>
            <person name="Lin W."/>
            <person name="Duan Y."/>
            <person name="Cao H."/>
            <person name="Xiong S."/>
            <person name="Wang X."/>
            <person name="Wei L."/>
            <person name="Li C."/>
            <person name="Ma Q."/>
            <person name="Ju M."/>
            <person name="Zhao R."/>
            <person name="Li G."/>
            <person name="Mu C."/>
            <person name="Tian Q."/>
            <person name="Mei H."/>
            <person name="Zhang T."/>
            <person name="Gao T."/>
            <person name="Zhang H."/>
        </authorList>
    </citation>
    <scope>NUCLEOTIDE SEQUENCE</scope>
    <source>
        <strain evidence="1">G02</strain>
    </source>
</reference>
<dbReference type="AlphaFoldDB" id="A0AAW2N9U3"/>
<dbReference type="EMBL" id="JACGWJ010000020">
    <property type="protein sequence ID" value="KAL0339898.1"/>
    <property type="molecule type" value="Genomic_DNA"/>
</dbReference>
<proteinExistence type="predicted"/>
<protein>
    <submittedName>
        <fullName evidence="1">Uncharacterized protein</fullName>
    </submittedName>
</protein>
<reference evidence="1" key="1">
    <citation type="submission" date="2020-06" db="EMBL/GenBank/DDBJ databases">
        <authorList>
            <person name="Li T."/>
            <person name="Hu X."/>
            <person name="Zhang T."/>
            <person name="Song X."/>
            <person name="Zhang H."/>
            <person name="Dai N."/>
            <person name="Sheng W."/>
            <person name="Hou X."/>
            <person name="Wei L."/>
        </authorList>
    </citation>
    <scope>NUCLEOTIDE SEQUENCE</scope>
    <source>
        <strain evidence="1">G02</strain>
        <tissue evidence="1">Leaf</tissue>
    </source>
</reference>
<evidence type="ECO:0000313" key="1">
    <source>
        <dbReference type="EMBL" id="KAL0339898.1"/>
    </source>
</evidence>
<name>A0AAW2N9U3_SESRA</name>
<accession>A0AAW2N9U3</accession>
<gene>
    <name evidence="1" type="ORF">Sradi_4506600</name>
</gene>
<organism evidence="1">
    <name type="scientific">Sesamum radiatum</name>
    <name type="common">Black benniseed</name>
    <dbReference type="NCBI Taxonomy" id="300843"/>
    <lineage>
        <taxon>Eukaryota</taxon>
        <taxon>Viridiplantae</taxon>
        <taxon>Streptophyta</taxon>
        <taxon>Embryophyta</taxon>
        <taxon>Tracheophyta</taxon>
        <taxon>Spermatophyta</taxon>
        <taxon>Magnoliopsida</taxon>
        <taxon>eudicotyledons</taxon>
        <taxon>Gunneridae</taxon>
        <taxon>Pentapetalae</taxon>
        <taxon>asterids</taxon>
        <taxon>lamiids</taxon>
        <taxon>Lamiales</taxon>
        <taxon>Pedaliaceae</taxon>
        <taxon>Sesamum</taxon>
    </lineage>
</organism>
<sequence>MAVDHLWGNVLRDKINDGRVPNDENASAGNGVKVICLAPSGKCSVDNPCNSRRSKLRLQNAQETKPVILDEVGNPIVFGAG</sequence>